<reference evidence="1 2" key="1">
    <citation type="submission" date="2020-08" db="EMBL/GenBank/DDBJ databases">
        <title>Genomic Encyclopedia of Type Strains, Phase III (KMG-III): the genomes of soil and plant-associated and newly described type strains.</title>
        <authorList>
            <person name="Whitman W."/>
        </authorList>
    </citation>
    <scope>NUCLEOTIDE SEQUENCE [LARGE SCALE GENOMIC DNA]</scope>
    <source>
        <strain evidence="1 2">CECT 8075</strain>
    </source>
</reference>
<accession>A0A7W5DVT9</accession>
<dbReference type="EMBL" id="JACHXU010000003">
    <property type="protein sequence ID" value="MBB3205421.1"/>
    <property type="molecule type" value="Genomic_DNA"/>
</dbReference>
<dbReference type="AlphaFoldDB" id="A0A7W5DVT9"/>
<proteinExistence type="predicted"/>
<comment type="caution">
    <text evidence="1">The sequence shown here is derived from an EMBL/GenBank/DDBJ whole genome shotgun (WGS) entry which is preliminary data.</text>
</comment>
<sequence>MEHTIQLNDGPLDGVELVVDNPIACRIRSITAEVALDQDKELLDDSDFTAAKYDLYLNEPTASGEGCDLCFYHEESKLLPNHPLAKLRNFLSENDREFWDEWVFEVSMALDACFENMRTNTRDAAEAAEQYRLAKRRLSEVPKLVDEF</sequence>
<name>A0A7W5DVT9_9BACT</name>
<organism evidence="1 2">
    <name type="scientific">Aporhodopirellula rubra</name>
    <dbReference type="NCBI Taxonomy" id="980271"/>
    <lineage>
        <taxon>Bacteria</taxon>
        <taxon>Pseudomonadati</taxon>
        <taxon>Planctomycetota</taxon>
        <taxon>Planctomycetia</taxon>
        <taxon>Pirellulales</taxon>
        <taxon>Pirellulaceae</taxon>
        <taxon>Aporhodopirellula</taxon>
    </lineage>
</organism>
<keyword evidence="2" id="KW-1185">Reference proteome</keyword>
<evidence type="ECO:0000313" key="2">
    <source>
        <dbReference type="Proteomes" id="UP000536179"/>
    </source>
</evidence>
<dbReference type="RefSeq" id="WP_221224899.1">
    <property type="nucleotide sequence ID" value="NZ_JACHXU010000003.1"/>
</dbReference>
<evidence type="ECO:0000313" key="1">
    <source>
        <dbReference type="EMBL" id="MBB3205421.1"/>
    </source>
</evidence>
<dbReference type="Proteomes" id="UP000536179">
    <property type="component" value="Unassembled WGS sequence"/>
</dbReference>
<protein>
    <submittedName>
        <fullName evidence="1">Uncharacterized protein</fullName>
    </submittedName>
</protein>
<gene>
    <name evidence="1" type="ORF">FHS27_001221</name>
</gene>